<evidence type="ECO:0000313" key="2">
    <source>
        <dbReference type="EMBL" id="KMY48541.1"/>
    </source>
</evidence>
<sequence length="170" mass="19295">MKKVFAIIFLILLTGCNSNSAVENLKEEYPKTVKEVAEKLPGKIQDELAAPTELPFAVENVVLRFTANPPGDSKGDIFDTEFMYGGEGVNLHITTYHYKNTTFSSDDKQFKTVKLKNDIKALIEGDDENTKEIRWKKDGLYYSIMLIKSPKNEKKCTIEDLVQIADSMEY</sequence>
<comment type="caution">
    <text evidence="2">The sequence shown here is derived from an EMBL/GenBank/DDBJ whole genome shotgun (WGS) entry which is preliminary data.</text>
</comment>
<dbReference type="AlphaFoldDB" id="A0A0K9GPN7"/>
<dbReference type="OrthoDB" id="2874397at2"/>
<evidence type="ECO:0000313" key="3">
    <source>
        <dbReference type="Proteomes" id="UP000037146"/>
    </source>
</evidence>
<gene>
    <name evidence="2" type="ORF">AC625_02615</name>
</gene>
<feature type="chain" id="PRO_5005524549" description="DUF4367 domain-containing protein" evidence="1">
    <location>
        <begin position="22"/>
        <end position="170"/>
    </location>
</feature>
<dbReference type="EMBL" id="LFZW01000001">
    <property type="protein sequence ID" value="KMY48541.1"/>
    <property type="molecule type" value="Genomic_DNA"/>
</dbReference>
<dbReference type="PROSITE" id="PS51257">
    <property type="entry name" value="PROKAR_LIPOPROTEIN"/>
    <property type="match status" value="1"/>
</dbReference>
<name>A0A0K9GPN7_9BACI</name>
<feature type="signal peptide" evidence="1">
    <location>
        <begin position="1"/>
        <end position="21"/>
    </location>
</feature>
<dbReference type="PATRIC" id="fig|1679170.3.peg.524"/>
<dbReference type="Proteomes" id="UP000037146">
    <property type="component" value="Unassembled WGS sequence"/>
</dbReference>
<proteinExistence type="predicted"/>
<organism evidence="2 3">
    <name type="scientific">Peribacillus loiseleuriae</name>
    <dbReference type="NCBI Taxonomy" id="1679170"/>
    <lineage>
        <taxon>Bacteria</taxon>
        <taxon>Bacillati</taxon>
        <taxon>Bacillota</taxon>
        <taxon>Bacilli</taxon>
        <taxon>Bacillales</taxon>
        <taxon>Bacillaceae</taxon>
        <taxon>Peribacillus</taxon>
    </lineage>
</organism>
<accession>A0A0K9GPN7</accession>
<reference evidence="3" key="1">
    <citation type="submission" date="2015-07" db="EMBL/GenBank/DDBJ databases">
        <title>Genome sequencing project for genomic taxonomy and phylogenomics of Bacillus-like bacteria.</title>
        <authorList>
            <person name="Liu B."/>
            <person name="Wang J."/>
            <person name="Zhu Y."/>
            <person name="Liu G."/>
            <person name="Chen Q."/>
            <person name="Chen Z."/>
            <person name="Lan J."/>
            <person name="Che J."/>
            <person name="Ge C."/>
            <person name="Shi H."/>
            <person name="Pan Z."/>
            <person name="Liu X."/>
        </authorList>
    </citation>
    <scope>NUCLEOTIDE SEQUENCE [LARGE SCALE GENOMIC DNA]</scope>
    <source>
        <strain evidence="3">FJAT-27997</strain>
    </source>
</reference>
<keyword evidence="3" id="KW-1185">Reference proteome</keyword>
<evidence type="ECO:0000256" key="1">
    <source>
        <dbReference type="SAM" id="SignalP"/>
    </source>
</evidence>
<evidence type="ECO:0008006" key="4">
    <source>
        <dbReference type="Google" id="ProtNLM"/>
    </source>
</evidence>
<dbReference type="RefSeq" id="WP_049679866.1">
    <property type="nucleotide sequence ID" value="NZ_LFZW01000001.1"/>
</dbReference>
<keyword evidence="1" id="KW-0732">Signal</keyword>
<protein>
    <recommendedName>
        <fullName evidence="4">DUF4367 domain-containing protein</fullName>
    </recommendedName>
</protein>